<keyword evidence="3" id="KW-0472">Membrane</keyword>
<accession>A0A6A6DYK1</accession>
<evidence type="ECO:0000256" key="1">
    <source>
        <dbReference type="ARBA" id="ARBA00001968"/>
    </source>
</evidence>
<reference evidence="5" key="1">
    <citation type="journal article" date="2020" name="Stud. Mycol.">
        <title>101 Dothideomycetes genomes: a test case for predicting lifestyles and emergence of pathogens.</title>
        <authorList>
            <person name="Haridas S."/>
            <person name="Albert R."/>
            <person name="Binder M."/>
            <person name="Bloem J."/>
            <person name="Labutti K."/>
            <person name="Salamov A."/>
            <person name="Andreopoulos B."/>
            <person name="Baker S."/>
            <person name="Barry K."/>
            <person name="Bills G."/>
            <person name="Bluhm B."/>
            <person name="Cannon C."/>
            <person name="Castanera R."/>
            <person name="Culley D."/>
            <person name="Daum C."/>
            <person name="Ezra D."/>
            <person name="Gonzalez J."/>
            <person name="Henrissat B."/>
            <person name="Kuo A."/>
            <person name="Liang C."/>
            <person name="Lipzen A."/>
            <person name="Lutzoni F."/>
            <person name="Magnuson J."/>
            <person name="Mondo S."/>
            <person name="Nolan M."/>
            <person name="Ohm R."/>
            <person name="Pangilinan J."/>
            <person name="Park H.-J."/>
            <person name="Ramirez L."/>
            <person name="Alfaro M."/>
            <person name="Sun H."/>
            <person name="Tritt A."/>
            <person name="Yoshinaga Y."/>
            <person name="Zwiers L.-H."/>
            <person name="Turgeon B."/>
            <person name="Goodwin S."/>
            <person name="Spatafora J."/>
            <person name="Crous P."/>
            <person name="Grigoriev I."/>
        </authorList>
    </citation>
    <scope>NUCLEOTIDE SEQUENCE</scope>
    <source>
        <strain evidence="5">CBS 207.26</strain>
    </source>
</reference>
<protein>
    <recommendedName>
        <fullName evidence="4">DDE Tnp4 domain-containing protein</fullName>
    </recommendedName>
</protein>
<feature type="domain" description="DDE Tnp4" evidence="4">
    <location>
        <begin position="5"/>
        <end position="128"/>
    </location>
</feature>
<feature type="transmembrane region" description="Helical" evidence="3">
    <location>
        <begin position="131"/>
        <end position="151"/>
    </location>
</feature>
<keyword evidence="3" id="KW-0812">Transmembrane</keyword>
<evidence type="ECO:0000259" key="4">
    <source>
        <dbReference type="Pfam" id="PF13359"/>
    </source>
</evidence>
<comment type="cofactor">
    <cofactor evidence="1">
        <name>a divalent metal cation</name>
        <dbReference type="ChEBI" id="CHEBI:60240"/>
    </cofactor>
</comment>
<evidence type="ECO:0000313" key="5">
    <source>
        <dbReference type="EMBL" id="KAF2183855.1"/>
    </source>
</evidence>
<dbReference type="AlphaFoldDB" id="A0A6A6DYK1"/>
<dbReference type="InterPro" id="IPR027806">
    <property type="entry name" value="HARBI1_dom"/>
</dbReference>
<keyword evidence="6" id="KW-1185">Reference proteome</keyword>
<evidence type="ECO:0000256" key="3">
    <source>
        <dbReference type="SAM" id="Phobius"/>
    </source>
</evidence>
<dbReference type="Proteomes" id="UP000800200">
    <property type="component" value="Unassembled WGS sequence"/>
</dbReference>
<dbReference type="GO" id="GO:0046872">
    <property type="term" value="F:metal ion binding"/>
    <property type="evidence" value="ECO:0007669"/>
    <property type="project" value="UniProtKB-KW"/>
</dbReference>
<dbReference type="EMBL" id="ML994640">
    <property type="protein sequence ID" value="KAF2183855.1"/>
    <property type="molecule type" value="Genomic_DNA"/>
</dbReference>
<name>A0A6A6DYK1_9PEZI</name>
<evidence type="ECO:0000256" key="2">
    <source>
        <dbReference type="ARBA" id="ARBA00022723"/>
    </source>
</evidence>
<evidence type="ECO:0000313" key="6">
    <source>
        <dbReference type="Proteomes" id="UP000800200"/>
    </source>
</evidence>
<keyword evidence="2" id="KW-0479">Metal-binding</keyword>
<organism evidence="5 6">
    <name type="scientific">Zopfia rhizophila CBS 207.26</name>
    <dbReference type="NCBI Taxonomy" id="1314779"/>
    <lineage>
        <taxon>Eukaryota</taxon>
        <taxon>Fungi</taxon>
        <taxon>Dikarya</taxon>
        <taxon>Ascomycota</taxon>
        <taxon>Pezizomycotina</taxon>
        <taxon>Dothideomycetes</taxon>
        <taxon>Dothideomycetes incertae sedis</taxon>
        <taxon>Zopfiaceae</taxon>
        <taxon>Zopfia</taxon>
    </lineage>
</organism>
<dbReference type="Pfam" id="PF13359">
    <property type="entry name" value="DDE_Tnp_4"/>
    <property type="match status" value="1"/>
</dbReference>
<dbReference type="OrthoDB" id="5412294at2759"/>
<sequence length="192" mass="21297">MFLDQQLFYSGHKKQHAIAHLAIVLPNGLFSAVFPGVPASGGDASLCIHLGLGQRLRKLLYWLPEGESRYVYGDAAFSSQDFVLGPYKRANGQILTPTQKKLNQWLSKRRIVVKHGFGGVKMSFKLLGLKTSLVPGLVPVGIYMLVFSFLYNCRTCIRGGNQILELLGMPQPSIKAYVQGRFGVESEIRVEI</sequence>
<proteinExistence type="predicted"/>
<keyword evidence="3" id="KW-1133">Transmembrane helix</keyword>
<gene>
    <name evidence="5" type="ORF">K469DRAFT_667573</name>
</gene>